<dbReference type="SUPFAM" id="SSF48452">
    <property type="entry name" value="TPR-like"/>
    <property type="match status" value="1"/>
</dbReference>
<dbReference type="InterPro" id="IPR041664">
    <property type="entry name" value="AAA_16"/>
</dbReference>
<dbReference type="CDD" id="cd06170">
    <property type="entry name" value="LuxR_C_like"/>
    <property type="match status" value="1"/>
</dbReference>
<proteinExistence type="predicted"/>
<dbReference type="InterPro" id="IPR011990">
    <property type="entry name" value="TPR-like_helical_dom_sf"/>
</dbReference>
<evidence type="ECO:0000313" key="4">
    <source>
        <dbReference type="EMBL" id="GFJ83428.1"/>
    </source>
</evidence>
<dbReference type="Gene3D" id="1.25.40.10">
    <property type="entry name" value="Tetratricopeptide repeat domain"/>
    <property type="match status" value="1"/>
</dbReference>
<evidence type="ECO:0000259" key="3">
    <source>
        <dbReference type="PROSITE" id="PS50043"/>
    </source>
</evidence>
<dbReference type="GO" id="GO:0004016">
    <property type="term" value="F:adenylate cyclase activity"/>
    <property type="evidence" value="ECO:0007669"/>
    <property type="project" value="TreeGrafter"/>
</dbReference>
<dbReference type="SUPFAM" id="SSF52540">
    <property type="entry name" value="P-loop containing nucleoside triphosphate hydrolases"/>
    <property type="match status" value="1"/>
</dbReference>
<gene>
    <name evidence="4" type="ORF">Phou_076080</name>
</gene>
<evidence type="ECO:0000313" key="5">
    <source>
        <dbReference type="Proteomes" id="UP000482800"/>
    </source>
</evidence>
<evidence type="ECO:0000256" key="1">
    <source>
        <dbReference type="ARBA" id="ARBA00022741"/>
    </source>
</evidence>
<sequence>MGLTGRAAERARLDRLVAGLADGISGVLVLRGDAGVGKTALLEHAAGRAAGVRVVRVAGLEAEAGFPYAALHRLLIPFLDGVRKLPEAQDRALRVACGLAEGPPPDRFLVGLSALTLLAEAAAGGPLLCCVDDTQWLDAESVEVLAFVGRRLHAEGIGMVFAARGEFDGLAGLPVAEIGGLDEPDALELLRSSAAGQIDPRVAARIVAATGGNPLALIDLARELSADQLAGARSLADPLPVGSRLEEHYQRQVRGLPEPARQWLLLAAAEPAGDLGYVAAAATELGIGADASGPAEEAGLVVLRARTRFRHPLVRSAVYGAASGAERRRAHAALAAVTIRPGDGDRRAWHLAEACAGVDESAASALEEMADRAGARGGYAARAAFLARAVELTANGPARAARQLGAAEAAFRAGAPLQARTLAETADPRDAVGRGRALMVRAGALIALGVEGSFAQASAMHVSAAQMFGQQAPDRARDALLRAIDRAITAEHRIAGTTPGEIGQMIKEVVGDAGPDTGPDLILRAYRTLVQGGYEQAVPDIRRACAYIVDPETADDDVLRGYLPAVTLSMMLWDAELHRAVIRRASEVARRTGALWQLDSALYCATMAETNLGNLAAAEDLVADGHEIRAAMGATDEVWAIYRHPELLAWRADRDGLPEIFDGSIQAATWLGIGAVESIGGIGHLVLALGHGDYAKARAVAHRLVESDTVGVHSRLLPHLVEAAARSGDRVLAASTLRTLASRADASGTPWARGLLARSQALLAPADEAEPHFQRAVATLAGTPARTDHAWAHLLYGEWLRRRKRRRDARDHLRIALASFDEIGATAFAARAAQELTATGESLDRRTAGAATALTAQEHAVARLAAAGATNAEVAAQLFISAATVDYHLRKVFRKLGIASRRQLTAVFSGVRPQT</sequence>
<name>A0A6V8KLN5_9ACTN</name>
<reference evidence="4 5" key="2">
    <citation type="submission" date="2020-03" db="EMBL/GenBank/DDBJ databases">
        <authorList>
            <person name="Ichikawa N."/>
            <person name="Kimura A."/>
            <person name="Kitahashi Y."/>
            <person name="Uohara A."/>
        </authorList>
    </citation>
    <scope>NUCLEOTIDE SEQUENCE [LARGE SCALE GENOMIC DNA]</scope>
    <source>
        <strain evidence="4 5">NBRC 108639</strain>
    </source>
</reference>
<dbReference type="PRINTS" id="PR00038">
    <property type="entry name" value="HTHLUXR"/>
</dbReference>
<dbReference type="GO" id="GO:0003677">
    <property type="term" value="F:DNA binding"/>
    <property type="evidence" value="ECO:0007669"/>
    <property type="project" value="InterPro"/>
</dbReference>
<dbReference type="AlphaFoldDB" id="A0A6V8KLN5"/>
<dbReference type="PROSITE" id="PS50043">
    <property type="entry name" value="HTH_LUXR_2"/>
    <property type="match status" value="1"/>
</dbReference>
<keyword evidence="5" id="KW-1185">Reference proteome</keyword>
<dbReference type="GO" id="GO:0005737">
    <property type="term" value="C:cytoplasm"/>
    <property type="evidence" value="ECO:0007669"/>
    <property type="project" value="TreeGrafter"/>
</dbReference>
<comment type="caution">
    <text evidence="4">The sequence shown here is derived from an EMBL/GenBank/DDBJ whole genome shotgun (WGS) entry which is preliminary data.</text>
</comment>
<dbReference type="InterPro" id="IPR000792">
    <property type="entry name" value="Tscrpt_reg_LuxR_C"/>
</dbReference>
<reference evidence="4 5" key="1">
    <citation type="submission" date="2020-03" db="EMBL/GenBank/DDBJ databases">
        <title>Whole genome shotgun sequence of Phytohabitans houttuyneae NBRC 108639.</title>
        <authorList>
            <person name="Komaki H."/>
            <person name="Tamura T."/>
        </authorList>
    </citation>
    <scope>NUCLEOTIDE SEQUENCE [LARGE SCALE GENOMIC DNA]</scope>
    <source>
        <strain evidence="4 5">NBRC 108639</strain>
    </source>
</reference>
<dbReference type="SMART" id="SM00421">
    <property type="entry name" value="HTH_LUXR"/>
    <property type="match status" value="1"/>
</dbReference>
<dbReference type="Pfam" id="PF00196">
    <property type="entry name" value="GerE"/>
    <property type="match status" value="1"/>
</dbReference>
<dbReference type="GO" id="GO:0006355">
    <property type="term" value="P:regulation of DNA-templated transcription"/>
    <property type="evidence" value="ECO:0007669"/>
    <property type="project" value="InterPro"/>
</dbReference>
<dbReference type="Pfam" id="PF13191">
    <property type="entry name" value="AAA_16"/>
    <property type="match status" value="1"/>
</dbReference>
<keyword evidence="2" id="KW-0067">ATP-binding</keyword>
<accession>A0A6V8KLN5</accession>
<dbReference type="RefSeq" id="WP_173065881.1">
    <property type="nucleotide sequence ID" value="NZ_BAABGO010000044.1"/>
</dbReference>
<dbReference type="InterPro" id="IPR027417">
    <property type="entry name" value="P-loop_NTPase"/>
</dbReference>
<dbReference type="InterPro" id="IPR016032">
    <property type="entry name" value="Sig_transdc_resp-reg_C-effctor"/>
</dbReference>
<organism evidence="4 5">
    <name type="scientific">Phytohabitans houttuyneae</name>
    <dbReference type="NCBI Taxonomy" id="1076126"/>
    <lineage>
        <taxon>Bacteria</taxon>
        <taxon>Bacillati</taxon>
        <taxon>Actinomycetota</taxon>
        <taxon>Actinomycetes</taxon>
        <taxon>Micromonosporales</taxon>
        <taxon>Micromonosporaceae</taxon>
    </lineage>
</organism>
<evidence type="ECO:0000256" key="2">
    <source>
        <dbReference type="ARBA" id="ARBA00022840"/>
    </source>
</evidence>
<dbReference type="InterPro" id="IPR036388">
    <property type="entry name" value="WH-like_DNA-bd_sf"/>
</dbReference>
<dbReference type="Proteomes" id="UP000482800">
    <property type="component" value="Unassembled WGS sequence"/>
</dbReference>
<dbReference type="PANTHER" id="PTHR16305:SF35">
    <property type="entry name" value="TRANSCRIPTIONAL ACTIVATOR DOMAIN"/>
    <property type="match status" value="1"/>
</dbReference>
<dbReference type="Gene3D" id="1.10.10.10">
    <property type="entry name" value="Winged helix-like DNA-binding domain superfamily/Winged helix DNA-binding domain"/>
    <property type="match status" value="1"/>
</dbReference>
<keyword evidence="1" id="KW-0547">Nucleotide-binding</keyword>
<feature type="domain" description="HTH luxR-type" evidence="3">
    <location>
        <begin position="847"/>
        <end position="912"/>
    </location>
</feature>
<dbReference type="EMBL" id="BLPF01000003">
    <property type="protein sequence ID" value="GFJ83428.1"/>
    <property type="molecule type" value="Genomic_DNA"/>
</dbReference>
<dbReference type="SUPFAM" id="SSF46894">
    <property type="entry name" value="C-terminal effector domain of the bipartite response regulators"/>
    <property type="match status" value="1"/>
</dbReference>
<dbReference type="GO" id="GO:0005524">
    <property type="term" value="F:ATP binding"/>
    <property type="evidence" value="ECO:0007669"/>
    <property type="project" value="UniProtKB-KW"/>
</dbReference>
<protein>
    <submittedName>
        <fullName evidence="4">Transcriptional regulator</fullName>
    </submittedName>
</protein>
<dbReference type="PANTHER" id="PTHR16305">
    <property type="entry name" value="TESTICULAR SOLUBLE ADENYLYL CYCLASE"/>
    <property type="match status" value="1"/>
</dbReference>